<gene>
    <name evidence="1" type="ORF">CLODIP_2_CD14848</name>
</gene>
<comment type="caution">
    <text evidence="1">The sequence shown here is derived from an EMBL/GenBank/DDBJ whole genome shotgun (WGS) entry which is preliminary data.</text>
</comment>
<evidence type="ECO:0000313" key="1">
    <source>
        <dbReference type="EMBL" id="CAB3363045.1"/>
    </source>
</evidence>
<dbReference type="EMBL" id="CADEPI010000011">
    <property type="protein sequence ID" value="CAB3363045.1"/>
    <property type="molecule type" value="Genomic_DNA"/>
</dbReference>
<dbReference type="AlphaFoldDB" id="A0A8S1C4Q6"/>
<dbReference type="Proteomes" id="UP000494165">
    <property type="component" value="Unassembled WGS sequence"/>
</dbReference>
<name>A0A8S1C4Q6_9INSE</name>
<accession>A0A8S1C4Q6</accession>
<keyword evidence="2" id="KW-1185">Reference proteome</keyword>
<evidence type="ECO:0000313" key="2">
    <source>
        <dbReference type="Proteomes" id="UP000494165"/>
    </source>
</evidence>
<organism evidence="1 2">
    <name type="scientific">Cloeon dipterum</name>
    <dbReference type="NCBI Taxonomy" id="197152"/>
    <lineage>
        <taxon>Eukaryota</taxon>
        <taxon>Metazoa</taxon>
        <taxon>Ecdysozoa</taxon>
        <taxon>Arthropoda</taxon>
        <taxon>Hexapoda</taxon>
        <taxon>Insecta</taxon>
        <taxon>Pterygota</taxon>
        <taxon>Palaeoptera</taxon>
        <taxon>Ephemeroptera</taxon>
        <taxon>Pisciforma</taxon>
        <taxon>Baetidae</taxon>
        <taxon>Cloeon</taxon>
    </lineage>
</organism>
<protein>
    <submittedName>
        <fullName evidence="1">Uncharacterized protein</fullName>
    </submittedName>
</protein>
<sequence>MSNRLYLKTLQETTPLPPFQPWDGHFRFISDCLRIAAALLYPWAQMFPQPASDSICFRRVVGRKGAVSFHAGAFIQENY</sequence>
<reference evidence="1 2" key="1">
    <citation type="submission" date="2020-04" db="EMBL/GenBank/DDBJ databases">
        <authorList>
            <person name="Alioto T."/>
            <person name="Alioto T."/>
            <person name="Gomez Garrido J."/>
        </authorList>
    </citation>
    <scope>NUCLEOTIDE SEQUENCE [LARGE SCALE GENOMIC DNA]</scope>
</reference>
<proteinExistence type="predicted"/>